<evidence type="ECO:0000256" key="3">
    <source>
        <dbReference type="ARBA" id="ARBA00007164"/>
    </source>
</evidence>
<feature type="binding site" evidence="14">
    <location>
        <position position="260"/>
    </location>
    <ligand>
        <name>substrate</name>
    </ligand>
</feature>
<dbReference type="Proteomes" id="UP000825179">
    <property type="component" value="Chromosome"/>
</dbReference>
<evidence type="ECO:0000256" key="14">
    <source>
        <dbReference type="PIRSR" id="PIRSR618044-2"/>
    </source>
</evidence>
<keyword evidence="6" id="KW-0645">Protease</keyword>
<evidence type="ECO:0000256" key="1">
    <source>
        <dbReference type="ARBA" id="ARBA00003217"/>
    </source>
</evidence>
<feature type="domain" description="Peptidase S11 D-Ala-D-Ala carboxypeptidase A C-terminal" evidence="17">
    <location>
        <begin position="310"/>
        <end position="419"/>
    </location>
</feature>
<keyword evidence="11" id="KW-0961">Cell wall biogenesis/degradation</keyword>
<dbReference type="InterPro" id="IPR012907">
    <property type="entry name" value="Peptidase_S11_C"/>
</dbReference>
<comment type="similarity">
    <text evidence="3 15">Belongs to the peptidase S11 family.</text>
</comment>
<evidence type="ECO:0000256" key="6">
    <source>
        <dbReference type="ARBA" id="ARBA00022670"/>
    </source>
</evidence>
<keyword evidence="19" id="KW-1185">Reference proteome</keyword>
<dbReference type="InterPro" id="IPR037167">
    <property type="entry name" value="Peptidase_S11_C_sf"/>
</dbReference>
<dbReference type="InterPro" id="IPR012338">
    <property type="entry name" value="Beta-lactam/transpept-like"/>
</dbReference>
<dbReference type="Pfam" id="PF07943">
    <property type="entry name" value="PBP5_C"/>
    <property type="match status" value="1"/>
</dbReference>
<feature type="chain" id="PRO_5039686176" description="serine-type D-Ala-D-Ala carboxypeptidase" evidence="16">
    <location>
        <begin position="25"/>
        <end position="450"/>
    </location>
</feature>
<dbReference type="SUPFAM" id="SSF56601">
    <property type="entry name" value="beta-lactamase/transpeptidase-like"/>
    <property type="match status" value="1"/>
</dbReference>
<dbReference type="AlphaFoldDB" id="A0A8X8I4V3"/>
<evidence type="ECO:0000256" key="9">
    <source>
        <dbReference type="ARBA" id="ARBA00022960"/>
    </source>
</evidence>
<dbReference type="KEGG" id="cthu:HUR95_02570"/>
<evidence type="ECO:0000256" key="5">
    <source>
        <dbReference type="ARBA" id="ARBA00022645"/>
    </source>
</evidence>
<dbReference type="Pfam" id="PF00768">
    <property type="entry name" value="Peptidase_S11"/>
    <property type="match status" value="1"/>
</dbReference>
<dbReference type="PRINTS" id="PR00725">
    <property type="entry name" value="DADACBPTASE1"/>
</dbReference>
<dbReference type="InterPro" id="IPR001967">
    <property type="entry name" value="Peptidase_S11_N"/>
</dbReference>
<evidence type="ECO:0000256" key="7">
    <source>
        <dbReference type="ARBA" id="ARBA00022729"/>
    </source>
</evidence>
<evidence type="ECO:0000256" key="11">
    <source>
        <dbReference type="ARBA" id="ARBA00023316"/>
    </source>
</evidence>
<dbReference type="SMART" id="SM00936">
    <property type="entry name" value="PBP5_C"/>
    <property type="match status" value="1"/>
</dbReference>
<dbReference type="Gene3D" id="2.60.410.10">
    <property type="entry name" value="D-Ala-D-Ala carboxypeptidase, C-terminal domain"/>
    <property type="match status" value="1"/>
</dbReference>
<comment type="function">
    <text evidence="1">Removes C-terminal D-alanyl residues from sugar-peptide cell wall precursors.</text>
</comment>
<dbReference type="SUPFAM" id="SSF69189">
    <property type="entry name" value="Penicillin-binding protein associated domain"/>
    <property type="match status" value="1"/>
</dbReference>
<name>A0A8X8I4V3_CALTT</name>
<dbReference type="GO" id="GO:0006508">
    <property type="term" value="P:proteolysis"/>
    <property type="evidence" value="ECO:0007669"/>
    <property type="project" value="UniProtKB-KW"/>
</dbReference>
<dbReference type="PANTHER" id="PTHR21581">
    <property type="entry name" value="D-ALANYL-D-ALANINE CARBOXYPEPTIDASE"/>
    <property type="match status" value="1"/>
</dbReference>
<evidence type="ECO:0000256" key="13">
    <source>
        <dbReference type="PIRSR" id="PIRSR618044-1"/>
    </source>
</evidence>
<feature type="active site" evidence="13">
    <location>
        <position position="129"/>
    </location>
</feature>
<evidence type="ECO:0000313" key="18">
    <source>
        <dbReference type="EMBL" id="QZT34311.1"/>
    </source>
</evidence>
<keyword evidence="10" id="KW-0573">Peptidoglycan synthesis</keyword>
<keyword evidence="5 18" id="KW-0121">Carboxypeptidase</keyword>
<sequence>MKQYGTKAVVIVLIACLFTSLFLAAVPAAAQANFDVNAESAILVDAETGTILFEKNADLSLPPASMSKMMTEYLVLEALSQGQFDWDTVVVASEYAHYLGGLDGTSRVWLALGEERTVEELYTAMAVYSANDATVALAEMVAGSEERFVQMMNEKAAELGMTNSTFVNSTGLPNRMLGLYMHTGQAEDENAMSARDTAILAQALVKDYPEVLRFSSIPSVEPGEGKGHFDVRLLNFNWMLAGHPQPDAKPHAYQGLDGLKTGYTQQAGYCFTGTAERDGMRLISVVMRSDSMASRFQETRKLLDYGFNNFKTQTLLDKGDTIEGFETLPVANGKQKEVPVALGAPLELIIHKDDAEAFSIEVIPHQELTNGDGLLEAPLAEGEVVGYARLVYEGSPQYGTLDGKEAVEVPLVAMEEVEKAGWLRTMMRGIGALFSGAWSKVVDSLKNWFS</sequence>
<accession>A0A8X8I4V3</accession>
<dbReference type="EC" id="3.4.16.4" evidence="4"/>
<evidence type="ECO:0000256" key="15">
    <source>
        <dbReference type="RuleBase" id="RU004016"/>
    </source>
</evidence>
<dbReference type="RefSeq" id="WP_222822909.1">
    <property type="nucleotide sequence ID" value="NZ_CP082237.1"/>
</dbReference>
<keyword evidence="7 16" id="KW-0732">Signal</keyword>
<dbReference type="GO" id="GO:0008360">
    <property type="term" value="P:regulation of cell shape"/>
    <property type="evidence" value="ECO:0007669"/>
    <property type="project" value="UniProtKB-KW"/>
</dbReference>
<evidence type="ECO:0000256" key="12">
    <source>
        <dbReference type="ARBA" id="ARBA00034000"/>
    </source>
</evidence>
<evidence type="ECO:0000256" key="10">
    <source>
        <dbReference type="ARBA" id="ARBA00022984"/>
    </source>
</evidence>
<evidence type="ECO:0000256" key="4">
    <source>
        <dbReference type="ARBA" id="ARBA00012448"/>
    </source>
</evidence>
<dbReference type="InterPro" id="IPR018044">
    <property type="entry name" value="Peptidase_S11"/>
</dbReference>
<dbReference type="GO" id="GO:0071555">
    <property type="term" value="P:cell wall organization"/>
    <property type="evidence" value="ECO:0007669"/>
    <property type="project" value="UniProtKB-KW"/>
</dbReference>
<feature type="active site" description="Acyl-ester intermediate" evidence="13">
    <location>
        <position position="65"/>
    </location>
</feature>
<dbReference type="GO" id="GO:0009252">
    <property type="term" value="P:peptidoglycan biosynthetic process"/>
    <property type="evidence" value="ECO:0007669"/>
    <property type="project" value="UniProtKB-KW"/>
</dbReference>
<dbReference type="Gene3D" id="3.40.710.10">
    <property type="entry name" value="DD-peptidase/beta-lactamase superfamily"/>
    <property type="match status" value="1"/>
</dbReference>
<evidence type="ECO:0000256" key="8">
    <source>
        <dbReference type="ARBA" id="ARBA00022801"/>
    </source>
</evidence>
<dbReference type="PANTHER" id="PTHR21581:SF11">
    <property type="entry name" value="D-ALANYL-D-ALANINE CARBOXYPEPTIDASE DACA"/>
    <property type="match status" value="1"/>
</dbReference>
<feature type="signal peptide" evidence="16">
    <location>
        <begin position="1"/>
        <end position="24"/>
    </location>
</feature>
<keyword evidence="9" id="KW-0133">Cell shape</keyword>
<protein>
    <recommendedName>
        <fullName evidence="4">serine-type D-Ala-D-Ala carboxypeptidase</fullName>
        <ecNumber evidence="4">3.4.16.4</ecNumber>
    </recommendedName>
</protein>
<comment type="pathway">
    <text evidence="2">Cell wall biogenesis; peptidoglycan biosynthesis.</text>
</comment>
<dbReference type="InterPro" id="IPR015956">
    <property type="entry name" value="Peniciliin-bd_prot_C_sf"/>
</dbReference>
<evidence type="ECO:0000313" key="19">
    <source>
        <dbReference type="Proteomes" id="UP000825179"/>
    </source>
</evidence>
<feature type="active site" description="Proton acceptor" evidence="13">
    <location>
        <position position="68"/>
    </location>
</feature>
<dbReference type="EMBL" id="CP082237">
    <property type="protein sequence ID" value="QZT34311.1"/>
    <property type="molecule type" value="Genomic_DNA"/>
</dbReference>
<evidence type="ECO:0000256" key="16">
    <source>
        <dbReference type="SAM" id="SignalP"/>
    </source>
</evidence>
<reference evidence="18 19" key="1">
    <citation type="journal article" date="2020" name="Extremophiles">
        <title>Genomic analysis of Caldalkalibacillus thermarum TA2.A1 reveals aerobic alkaliphilic metabolism and evolutionary hallmarks linking alkaliphilic bacteria and plant life.</title>
        <authorList>
            <person name="de Jong S.I."/>
            <person name="van den Broek M.A."/>
            <person name="Merkel A.Y."/>
            <person name="de la Torre Cortes P."/>
            <person name="Kalamorz F."/>
            <person name="Cook G.M."/>
            <person name="van Loosdrecht M.C.M."/>
            <person name="McMillan D.G.G."/>
        </authorList>
    </citation>
    <scope>NUCLEOTIDE SEQUENCE [LARGE SCALE GENOMIC DNA]</scope>
    <source>
        <strain evidence="18 19">TA2.A1</strain>
    </source>
</reference>
<gene>
    <name evidence="18" type="ORF">HUR95_02570</name>
</gene>
<dbReference type="GO" id="GO:0009002">
    <property type="term" value="F:serine-type D-Ala-D-Ala carboxypeptidase activity"/>
    <property type="evidence" value="ECO:0007669"/>
    <property type="project" value="UniProtKB-EC"/>
</dbReference>
<keyword evidence="8" id="KW-0378">Hydrolase</keyword>
<comment type="catalytic activity">
    <reaction evidence="12">
        <text>Preferential cleavage: (Ac)2-L-Lys-D-Ala-|-D-Ala. Also transpeptidation of peptidyl-alanyl moieties that are N-acyl substituents of D-alanine.</text>
        <dbReference type="EC" id="3.4.16.4"/>
    </reaction>
</comment>
<proteinExistence type="inferred from homology"/>
<organism evidence="18 19">
    <name type="scientific">Caldalkalibacillus thermarum (strain TA2.A1)</name>
    <dbReference type="NCBI Taxonomy" id="986075"/>
    <lineage>
        <taxon>Bacteria</taxon>
        <taxon>Bacillati</taxon>
        <taxon>Bacillota</taxon>
        <taxon>Bacilli</taxon>
        <taxon>Bacillales</taxon>
        <taxon>Bacillaceae</taxon>
        <taxon>Caldalkalibacillus</taxon>
    </lineage>
</organism>
<evidence type="ECO:0000256" key="2">
    <source>
        <dbReference type="ARBA" id="ARBA00004752"/>
    </source>
</evidence>
<evidence type="ECO:0000259" key="17">
    <source>
        <dbReference type="SMART" id="SM00936"/>
    </source>
</evidence>